<organism evidence="4">
    <name type="scientific">uncultured Mycobacteriales bacterium</name>
    <dbReference type="NCBI Taxonomy" id="581187"/>
    <lineage>
        <taxon>Bacteria</taxon>
        <taxon>Bacillati</taxon>
        <taxon>Actinomycetota</taxon>
        <taxon>Actinomycetes</taxon>
        <taxon>Mycobacteriales</taxon>
        <taxon>environmental samples</taxon>
    </lineage>
</organism>
<dbReference type="InterPro" id="IPR000683">
    <property type="entry name" value="Gfo/Idh/MocA-like_OxRdtase_N"/>
</dbReference>
<proteinExistence type="predicted"/>
<dbReference type="SUPFAM" id="SSF55347">
    <property type="entry name" value="Glyceraldehyde-3-phosphate dehydrogenase-like, C-terminal domain"/>
    <property type="match status" value="1"/>
</dbReference>
<dbReference type="EMBL" id="CADCTP010000230">
    <property type="protein sequence ID" value="CAA9263199.1"/>
    <property type="molecule type" value="Genomic_DNA"/>
</dbReference>
<keyword evidence="1" id="KW-0560">Oxidoreductase</keyword>
<dbReference type="PANTHER" id="PTHR43818:SF11">
    <property type="entry name" value="BCDNA.GH03377"/>
    <property type="match status" value="1"/>
</dbReference>
<dbReference type="Gene3D" id="3.30.360.10">
    <property type="entry name" value="Dihydrodipicolinate Reductase, domain 2"/>
    <property type="match status" value="1"/>
</dbReference>
<dbReference type="InterPro" id="IPR055170">
    <property type="entry name" value="GFO_IDH_MocA-like_dom"/>
</dbReference>
<name>A0A6J4IXX7_9ACTN</name>
<dbReference type="InterPro" id="IPR050463">
    <property type="entry name" value="Gfo/Idh/MocA_oxidrdct_glycsds"/>
</dbReference>
<dbReference type="Pfam" id="PF22725">
    <property type="entry name" value="GFO_IDH_MocA_C3"/>
    <property type="match status" value="1"/>
</dbReference>
<accession>A0A6J4IXX7</accession>
<protein>
    <submittedName>
        <fullName evidence="4">Uncharacterized protein</fullName>
    </submittedName>
</protein>
<evidence type="ECO:0000259" key="3">
    <source>
        <dbReference type="Pfam" id="PF22725"/>
    </source>
</evidence>
<gene>
    <name evidence="4" type="ORF">AVDCRST_MAG41-2489</name>
</gene>
<dbReference type="GO" id="GO:0000166">
    <property type="term" value="F:nucleotide binding"/>
    <property type="evidence" value="ECO:0007669"/>
    <property type="project" value="InterPro"/>
</dbReference>
<evidence type="ECO:0000313" key="4">
    <source>
        <dbReference type="EMBL" id="CAA9263199.1"/>
    </source>
</evidence>
<dbReference type="InterPro" id="IPR036291">
    <property type="entry name" value="NAD(P)-bd_dom_sf"/>
</dbReference>
<evidence type="ECO:0000256" key="1">
    <source>
        <dbReference type="ARBA" id="ARBA00023002"/>
    </source>
</evidence>
<dbReference type="GO" id="GO:0016491">
    <property type="term" value="F:oxidoreductase activity"/>
    <property type="evidence" value="ECO:0007669"/>
    <property type="project" value="UniProtKB-KW"/>
</dbReference>
<feature type="domain" description="GFO/IDH/MocA-like oxidoreductase" evidence="3">
    <location>
        <begin position="156"/>
        <end position="234"/>
    </location>
</feature>
<dbReference type="Pfam" id="PF01408">
    <property type="entry name" value="GFO_IDH_MocA"/>
    <property type="match status" value="1"/>
</dbReference>
<dbReference type="Gene3D" id="3.40.50.720">
    <property type="entry name" value="NAD(P)-binding Rossmann-like Domain"/>
    <property type="match status" value="1"/>
</dbReference>
<dbReference type="AlphaFoldDB" id="A0A6J4IXX7"/>
<feature type="domain" description="Gfo/Idh/MocA-like oxidoreductase N-terminal" evidence="2">
    <location>
        <begin position="1"/>
        <end position="115"/>
    </location>
</feature>
<sequence length="285" mass="28550">MRFGLLGTGHWARETHAAALAAAPGAELVGVWGRDAVRAADLAAAYGARGYADVDALIADVEAVAVALPPDVLAALAARAARAGRHLVLDKPLALDVAAADEVVTAVAATGVASVVFFTSRFAPATADFLDRAAGRAWAGGRATILASLAGGPYEASAWRQRHGGLWDVGPHALSLLLPVLGPVTHVAAATGPHRTTTALLTHAGGAVSTMTLSLHAPPASATWEVTFHGDDGWAPVPPVGSALDACVAAIGEVVAGRVDSPCGVAFARDVVAVLASVAAATGQR</sequence>
<reference evidence="4" key="1">
    <citation type="submission" date="2020-02" db="EMBL/GenBank/DDBJ databases">
        <authorList>
            <person name="Meier V. D."/>
        </authorList>
    </citation>
    <scope>NUCLEOTIDE SEQUENCE</scope>
    <source>
        <strain evidence="4">AVDCRST_MAG41</strain>
    </source>
</reference>
<dbReference type="PANTHER" id="PTHR43818">
    <property type="entry name" value="BCDNA.GH03377"/>
    <property type="match status" value="1"/>
</dbReference>
<evidence type="ECO:0000259" key="2">
    <source>
        <dbReference type="Pfam" id="PF01408"/>
    </source>
</evidence>
<dbReference type="SUPFAM" id="SSF51735">
    <property type="entry name" value="NAD(P)-binding Rossmann-fold domains"/>
    <property type="match status" value="1"/>
</dbReference>